<dbReference type="EMBL" id="OZ035840">
    <property type="protein sequence ID" value="CAL1587729.1"/>
    <property type="molecule type" value="Genomic_DNA"/>
</dbReference>
<protein>
    <submittedName>
        <fullName evidence="2">Uncharacterized protein</fullName>
    </submittedName>
</protein>
<organism evidence="2 3">
    <name type="scientific">Knipowitschia caucasica</name>
    <name type="common">Caucasian dwarf goby</name>
    <name type="synonym">Pomatoschistus caucasicus</name>
    <dbReference type="NCBI Taxonomy" id="637954"/>
    <lineage>
        <taxon>Eukaryota</taxon>
        <taxon>Metazoa</taxon>
        <taxon>Chordata</taxon>
        <taxon>Craniata</taxon>
        <taxon>Vertebrata</taxon>
        <taxon>Euteleostomi</taxon>
        <taxon>Actinopterygii</taxon>
        <taxon>Neopterygii</taxon>
        <taxon>Teleostei</taxon>
        <taxon>Neoteleostei</taxon>
        <taxon>Acanthomorphata</taxon>
        <taxon>Gobiaria</taxon>
        <taxon>Gobiiformes</taxon>
        <taxon>Gobioidei</taxon>
        <taxon>Gobiidae</taxon>
        <taxon>Gobiinae</taxon>
        <taxon>Knipowitschia</taxon>
    </lineage>
</organism>
<sequence length="117" mass="12343">MSTGRPGGEEGGHPGQTAFRRCPVLVISSPEGCGVDGQTSTCLISSSLVHRHAQHPSAPIAIESTEAGAQPSRKKEDPSETQRKDSARKTIGKEDGEGEERIGVRGLARGRTDLRAL</sequence>
<dbReference type="Proteomes" id="UP001497482">
    <property type="component" value="Chromosome 18"/>
</dbReference>
<evidence type="ECO:0000313" key="2">
    <source>
        <dbReference type="EMBL" id="CAL1587729.1"/>
    </source>
</evidence>
<evidence type="ECO:0000256" key="1">
    <source>
        <dbReference type="SAM" id="MobiDB-lite"/>
    </source>
</evidence>
<evidence type="ECO:0000313" key="3">
    <source>
        <dbReference type="Proteomes" id="UP001497482"/>
    </source>
</evidence>
<keyword evidence="3" id="KW-1185">Reference proteome</keyword>
<gene>
    <name evidence="2" type="ORF">KC01_LOCUS17657</name>
</gene>
<accession>A0AAV2KDT7</accession>
<proteinExistence type="predicted"/>
<feature type="compositionally biased region" description="Basic and acidic residues" evidence="1">
    <location>
        <begin position="73"/>
        <end position="103"/>
    </location>
</feature>
<name>A0AAV2KDT7_KNICA</name>
<dbReference type="AlphaFoldDB" id="A0AAV2KDT7"/>
<reference evidence="2 3" key="1">
    <citation type="submission" date="2024-04" db="EMBL/GenBank/DDBJ databases">
        <authorList>
            <person name="Waldvogel A.-M."/>
            <person name="Schoenle A."/>
        </authorList>
    </citation>
    <scope>NUCLEOTIDE SEQUENCE [LARGE SCALE GENOMIC DNA]</scope>
</reference>
<feature type="region of interest" description="Disordered" evidence="1">
    <location>
        <begin position="49"/>
        <end position="117"/>
    </location>
</feature>